<feature type="transmembrane region" description="Helical" evidence="9">
    <location>
        <begin position="137"/>
        <end position="159"/>
    </location>
</feature>
<protein>
    <submittedName>
        <fullName evidence="11">TRAP-type C4-dicarboxylate transport system, small permease component</fullName>
    </submittedName>
</protein>
<feature type="transmembrane region" description="Helical" evidence="9">
    <location>
        <begin position="61"/>
        <end position="79"/>
    </location>
</feature>
<dbReference type="EMBL" id="FNKH01000002">
    <property type="protein sequence ID" value="SDQ27984.1"/>
    <property type="molecule type" value="Genomic_DNA"/>
</dbReference>
<dbReference type="PANTHER" id="PTHR35011">
    <property type="entry name" value="2,3-DIKETO-L-GULONATE TRAP TRANSPORTER SMALL PERMEASE PROTEIN YIAM"/>
    <property type="match status" value="1"/>
</dbReference>
<evidence type="ECO:0000259" key="10">
    <source>
        <dbReference type="Pfam" id="PF04290"/>
    </source>
</evidence>
<dbReference type="Pfam" id="PF04290">
    <property type="entry name" value="DctQ"/>
    <property type="match status" value="1"/>
</dbReference>
<keyword evidence="6 9" id="KW-1133">Transmembrane helix</keyword>
<keyword evidence="3" id="KW-1003">Cell membrane</keyword>
<dbReference type="PANTHER" id="PTHR35011:SF2">
    <property type="entry name" value="2,3-DIKETO-L-GULONATE TRAP TRANSPORTER SMALL PERMEASE PROTEIN YIAM"/>
    <property type="match status" value="1"/>
</dbReference>
<name>A0A1H0ZKU3_9MICC</name>
<dbReference type="STRING" id="37928.SAMN04489742_0420"/>
<evidence type="ECO:0000256" key="8">
    <source>
        <dbReference type="ARBA" id="ARBA00038436"/>
    </source>
</evidence>
<comment type="similarity">
    <text evidence="8">Belongs to the TRAP transporter small permease family.</text>
</comment>
<evidence type="ECO:0000313" key="12">
    <source>
        <dbReference type="Proteomes" id="UP000181917"/>
    </source>
</evidence>
<comment type="subcellular location">
    <subcellularLocation>
        <location evidence="1">Cell inner membrane</location>
        <topology evidence="1">Multi-pass membrane protein</topology>
    </subcellularLocation>
</comment>
<evidence type="ECO:0000256" key="2">
    <source>
        <dbReference type="ARBA" id="ARBA00022448"/>
    </source>
</evidence>
<keyword evidence="5 9" id="KW-0812">Transmembrane</keyword>
<keyword evidence="4" id="KW-0997">Cell inner membrane</keyword>
<keyword evidence="12" id="KW-1185">Reference proteome</keyword>
<keyword evidence="2" id="KW-0813">Transport</keyword>
<dbReference type="AlphaFoldDB" id="A0A1H0ZKU3"/>
<dbReference type="RefSeq" id="WP_074698987.1">
    <property type="nucleotide sequence ID" value="NZ_CP018863.1"/>
</dbReference>
<feature type="transmembrane region" description="Helical" evidence="9">
    <location>
        <begin position="29"/>
        <end position="49"/>
    </location>
</feature>
<feature type="transmembrane region" description="Helical" evidence="9">
    <location>
        <begin position="99"/>
        <end position="125"/>
    </location>
</feature>
<evidence type="ECO:0000256" key="5">
    <source>
        <dbReference type="ARBA" id="ARBA00022692"/>
    </source>
</evidence>
<proteinExistence type="inferred from homology"/>
<dbReference type="GO" id="GO:0005886">
    <property type="term" value="C:plasma membrane"/>
    <property type="evidence" value="ECO:0007669"/>
    <property type="project" value="UniProtKB-SubCell"/>
</dbReference>
<evidence type="ECO:0000256" key="7">
    <source>
        <dbReference type="ARBA" id="ARBA00023136"/>
    </source>
</evidence>
<dbReference type="InterPro" id="IPR007387">
    <property type="entry name" value="TRAP_DctQ"/>
</dbReference>
<evidence type="ECO:0000256" key="4">
    <source>
        <dbReference type="ARBA" id="ARBA00022519"/>
    </source>
</evidence>
<feature type="domain" description="Tripartite ATP-independent periplasmic transporters DctQ component" evidence="10">
    <location>
        <begin position="38"/>
        <end position="165"/>
    </location>
</feature>
<evidence type="ECO:0000256" key="6">
    <source>
        <dbReference type="ARBA" id="ARBA00022989"/>
    </source>
</evidence>
<evidence type="ECO:0000256" key="9">
    <source>
        <dbReference type="SAM" id="Phobius"/>
    </source>
</evidence>
<gene>
    <name evidence="11" type="ORF">SAMN04489742_0420</name>
</gene>
<reference evidence="11 12" key="1">
    <citation type="submission" date="2016-10" db="EMBL/GenBank/DDBJ databases">
        <authorList>
            <person name="de Groot N.N."/>
        </authorList>
    </citation>
    <scope>NUCLEOTIDE SEQUENCE [LARGE SCALE GENOMIC DNA]</scope>
    <source>
        <strain evidence="11 12">DSM 20117</strain>
    </source>
</reference>
<accession>A0A1H0ZKU3</accession>
<dbReference type="GO" id="GO:0022857">
    <property type="term" value="F:transmembrane transporter activity"/>
    <property type="evidence" value="ECO:0007669"/>
    <property type="project" value="TreeGrafter"/>
</dbReference>
<evidence type="ECO:0000256" key="1">
    <source>
        <dbReference type="ARBA" id="ARBA00004429"/>
    </source>
</evidence>
<dbReference type="Proteomes" id="UP000181917">
    <property type="component" value="Unassembled WGS sequence"/>
</dbReference>
<dbReference type="KEGG" id="acry:AC20117_15185"/>
<evidence type="ECO:0000256" key="3">
    <source>
        <dbReference type="ARBA" id="ARBA00022475"/>
    </source>
</evidence>
<keyword evidence="7 9" id="KW-0472">Membrane</keyword>
<organism evidence="11 12">
    <name type="scientific">Crystallibacter crystallopoietes</name>
    <dbReference type="NCBI Taxonomy" id="37928"/>
    <lineage>
        <taxon>Bacteria</taxon>
        <taxon>Bacillati</taxon>
        <taxon>Actinomycetota</taxon>
        <taxon>Actinomycetes</taxon>
        <taxon>Micrococcales</taxon>
        <taxon>Micrococcaceae</taxon>
        <taxon>Crystallibacter</taxon>
    </lineage>
</organism>
<sequence>MIPEHPDEPDFLESKSPALRALVNVERMAAAGLLSLTLVLVLVQVVSRYVFSSPLSWTEELARFALVWLTFISAGFVMARRLHVTVDLLAAKLNKRAAVLMDSFAMLVVLVVSAAMTIAGTQFAISAAKLNAPATDIPMSVVYTAAVLGFALIFVHGLLNTLVNLRHPEEVPEAMDNLEKESF</sequence>
<evidence type="ECO:0000313" key="11">
    <source>
        <dbReference type="EMBL" id="SDQ27984.1"/>
    </source>
</evidence>
<dbReference type="InterPro" id="IPR055348">
    <property type="entry name" value="DctQ"/>
</dbReference>
<dbReference type="GO" id="GO:0015740">
    <property type="term" value="P:C4-dicarboxylate transport"/>
    <property type="evidence" value="ECO:0007669"/>
    <property type="project" value="TreeGrafter"/>
</dbReference>
<dbReference type="OrthoDB" id="3557025at2"/>